<dbReference type="SUPFAM" id="SSF47576">
    <property type="entry name" value="Calponin-homology domain, CH-domain"/>
    <property type="match status" value="1"/>
</dbReference>
<evidence type="ECO:0000256" key="3">
    <source>
        <dbReference type="ARBA" id="ARBA00023038"/>
    </source>
</evidence>
<dbReference type="InterPro" id="IPR001997">
    <property type="entry name" value="Calponin/LIMCH1"/>
</dbReference>
<gene>
    <name evidence="9" type="primary">LIMCH1</name>
</gene>
<feature type="compositionally biased region" description="Polar residues" evidence="6">
    <location>
        <begin position="621"/>
        <end position="630"/>
    </location>
</feature>
<evidence type="ECO:0000313" key="9">
    <source>
        <dbReference type="Ensembl" id="ENSTGEP00000003835.1"/>
    </source>
</evidence>
<feature type="domain" description="LIM zinc-binding" evidence="8">
    <location>
        <begin position="908"/>
        <end position="974"/>
    </location>
</feature>
<keyword evidence="3 4" id="KW-0440">LIM domain</keyword>
<reference evidence="9" key="1">
    <citation type="submission" date="2018-05" db="EMBL/GenBank/DDBJ databases">
        <title>Whole genome of Theropithecus gelada.</title>
        <authorList>
            <person name="Chiou K.L."/>
            <person name="Snyder-Mackler N."/>
        </authorList>
    </citation>
    <scope>NUCLEOTIDE SEQUENCE [LARGE SCALE GENOMIC DNA]</scope>
</reference>
<reference evidence="9" key="2">
    <citation type="submission" date="2025-08" db="UniProtKB">
        <authorList>
            <consortium name="Ensembl"/>
        </authorList>
    </citation>
    <scope>IDENTIFICATION</scope>
</reference>
<dbReference type="Pfam" id="PF00412">
    <property type="entry name" value="LIM"/>
    <property type="match status" value="1"/>
</dbReference>
<dbReference type="GO" id="GO:0032034">
    <property type="term" value="F:myosin II head/neck binding"/>
    <property type="evidence" value="ECO:0007669"/>
    <property type="project" value="TreeGrafter"/>
</dbReference>
<dbReference type="PROSITE" id="PS50023">
    <property type="entry name" value="LIM_DOMAIN_2"/>
    <property type="match status" value="1"/>
</dbReference>
<evidence type="ECO:0000256" key="4">
    <source>
        <dbReference type="PROSITE-ProRule" id="PRU00125"/>
    </source>
</evidence>
<reference evidence="9" key="3">
    <citation type="submission" date="2025-09" db="UniProtKB">
        <authorList>
            <consortium name="Ensembl"/>
        </authorList>
    </citation>
    <scope>IDENTIFICATION</scope>
</reference>
<feature type="compositionally biased region" description="Polar residues" evidence="6">
    <location>
        <begin position="269"/>
        <end position="278"/>
    </location>
</feature>
<feature type="region of interest" description="Disordered" evidence="6">
    <location>
        <begin position="185"/>
        <end position="326"/>
    </location>
</feature>
<dbReference type="CTD" id="22998"/>
<dbReference type="Pfam" id="PF15949">
    <property type="entry name" value="DUF4757"/>
    <property type="match status" value="1"/>
</dbReference>
<proteinExistence type="predicted"/>
<organism evidence="9 10">
    <name type="scientific">Theropithecus gelada</name>
    <name type="common">Gelada baboon</name>
    <dbReference type="NCBI Taxonomy" id="9565"/>
    <lineage>
        <taxon>Eukaryota</taxon>
        <taxon>Metazoa</taxon>
        <taxon>Chordata</taxon>
        <taxon>Craniata</taxon>
        <taxon>Vertebrata</taxon>
        <taxon>Euteleostomi</taxon>
        <taxon>Mammalia</taxon>
        <taxon>Eutheria</taxon>
        <taxon>Euarchontoglires</taxon>
        <taxon>Primates</taxon>
        <taxon>Haplorrhini</taxon>
        <taxon>Catarrhini</taxon>
        <taxon>Cercopithecidae</taxon>
        <taxon>Cercopithecinae</taxon>
        <taxon>Theropithecus</taxon>
    </lineage>
</organism>
<feature type="compositionally biased region" description="Polar residues" evidence="6">
    <location>
        <begin position="657"/>
        <end position="670"/>
    </location>
</feature>
<dbReference type="GO" id="GO:0010604">
    <property type="term" value="P:positive regulation of macromolecule metabolic process"/>
    <property type="evidence" value="ECO:0007669"/>
    <property type="project" value="UniProtKB-ARBA"/>
</dbReference>
<feature type="compositionally biased region" description="Low complexity" evidence="6">
    <location>
        <begin position="758"/>
        <end position="770"/>
    </location>
</feature>
<dbReference type="SMART" id="SM00033">
    <property type="entry name" value="CH"/>
    <property type="match status" value="1"/>
</dbReference>
<dbReference type="InterPro" id="IPR001715">
    <property type="entry name" value="CH_dom"/>
</dbReference>
<dbReference type="Gene3D" id="1.10.418.10">
    <property type="entry name" value="Calponin-like domain"/>
    <property type="match status" value="1"/>
</dbReference>
<evidence type="ECO:0000313" key="10">
    <source>
        <dbReference type="Proteomes" id="UP000694411"/>
    </source>
</evidence>
<dbReference type="PRINTS" id="PR00889">
    <property type="entry name" value="CALPONIN"/>
</dbReference>
<dbReference type="PRINTS" id="PR00888">
    <property type="entry name" value="SM22CALPONIN"/>
</dbReference>
<dbReference type="AlphaFoldDB" id="A0A8D2EDI3"/>
<dbReference type="InterPro" id="IPR001781">
    <property type="entry name" value="Znf_LIM"/>
</dbReference>
<dbReference type="FunFam" id="2.10.110.10:FF:000041">
    <property type="entry name" value="LIM and calponin homology domains 1"/>
    <property type="match status" value="1"/>
</dbReference>
<feature type="coiled-coil region" evidence="5">
    <location>
        <begin position="354"/>
        <end position="439"/>
    </location>
</feature>
<evidence type="ECO:0000259" key="8">
    <source>
        <dbReference type="PROSITE" id="PS50023"/>
    </source>
</evidence>
<evidence type="ECO:0000256" key="2">
    <source>
        <dbReference type="ARBA" id="ARBA00022833"/>
    </source>
</evidence>
<feature type="compositionally biased region" description="Basic and acidic residues" evidence="6">
    <location>
        <begin position="229"/>
        <end position="260"/>
    </location>
</feature>
<dbReference type="GO" id="GO:0031032">
    <property type="term" value="P:actomyosin structure organization"/>
    <property type="evidence" value="ECO:0007669"/>
    <property type="project" value="InterPro"/>
</dbReference>
<feature type="compositionally biased region" description="Basic and acidic residues" evidence="6">
    <location>
        <begin position="806"/>
        <end position="820"/>
    </location>
</feature>
<sequence>MACPALGLEALQPLQPEPPPEPAFSEAQKWIEQVTGRSFGDKDFRTGLENGILLCELLNAIKPGLVKKINRLPTPIAGLDNIILFLRGCKELGLKESQLFDPSDLQDTSNRVTVKSLDYSRKLKNVLVTIYWLGKAANSCTSYSGTTLNLKEFEGLLTQMRKETDDIESPKRSIRDSGYIDCWDSERSDSLSPPRHGRDDSFDSLDSFGSRSRQTPSPDVVLRGSSDGRGSDSESDLPHRKLPDVKKDDMSARRTSHGEPKSVVPFNQYLPNKSNQTAYVPAPLRKKKAEREEYRKSWSTATSPLGGERPFRYGPRTPVSDDAESTSMFDMRCEEEATVQPHSRARQEQLQLINNQLREEDDKWQDDLARWKSRRRSVSQDLIKKEEERKKMEKLLAGEDGTSERRKSIKTYREIVQEKERRERELHEAYKNARSQEEAEGILQQYIERFTISEAVLERLEMPKILERSHSTEPNLSSFLNDPNPMKYLRQQSLPPPKFTATVETTITRASVLDTSMSAGSGSPSKTVTPKAVPMLTPKPYSQPKNSQEILKTFKVDGKVSVNGETVHREEEKERECPTVAPAHSLTKSQMFEGVARVHGSPLELKQDNTSIEINIKKPNSVPQELTATTEKTEPNSQEDENDGGKPRKGNIELASSEPQHFTTTVTRCSPTVAFVEFPSSPQLKNDVPEEKDQKKPENEMSGKVELVLSQKERYQKEQDKLKEEWEKAQKEVEEEERRYYEEERKIIEDTVVPFTVSSSSADQLSTSSSVTEGNGTMNKIDLGNCQDEKQDRRWQKSFQGDDSDLLLKTRESDRLEEKGSLTQGALAHSGNPVSKGVHEDHQLDTEAGAPRCGTNPQLAQDPSQNQQVSNPMHSSEDVKPKTLPLDKSINHQIESPSERRKSISGKKLCSSCGLPLGKGAAMIIETLNLYFHIQCFRCGICKGQLGDAVSGTDVRIRNGLLNCNDCYMRSRSAGQPTTL</sequence>
<dbReference type="PROSITE" id="PS00478">
    <property type="entry name" value="LIM_DOMAIN_1"/>
    <property type="match status" value="1"/>
</dbReference>
<feature type="domain" description="Calponin-homology (CH)" evidence="7">
    <location>
        <begin position="21"/>
        <end position="125"/>
    </location>
</feature>
<evidence type="ECO:0000256" key="6">
    <source>
        <dbReference type="SAM" id="MobiDB-lite"/>
    </source>
</evidence>
<dbReference type="InterPro" id="IPR003096">
    <property type="entry name" value="SM22_calponin"/>
</dbReference>
<evidence type="ECO:0000259" key="7">
    <source>
        <dbReference type="PROSITE" id="PS50021"/>
    </source>
</evidence>
<evidence type="ECO:0000256" key="5">
    <source>
        <dbReference type="SAM" id="Coils"/>
    </source>
</evidence>
<dbReference type="Gene3D" id="2.10.110.10">
    <property type="entry name" value="Cysteine Rich Protein"/>
    <property type="match status" value="1"/>
</dbReference>
<dbReference type="GO" id="GO:0003779">
    <property type="term" value="F:actin binding"/>
    <property type="evidence" value="ECO:0007669"/>
    <property type="project" value="InterPro"/>
</dbReference>
<dbReference type="PANTHER" id="PTHR15551:SF3">
    <property type="entry name" value="LIM AND CALPONIN HOMOLOGY DOMAINS-CONTAINING PROTEIN 1"/>
    <property type="match status" value="1"/>
</dbReference>
<keyword evidence="1 4" id="KW-0479">Metal-binding</keyword>
<dbReference type="RefSeq" id="XP_025240800.1">
    <property type="nucleotide sequence ID" value="XM_025385015.1"/>
</dbReference>
<dbReference type="GO" id="GO:0051496">
    <property type="term" value="P:positive regulation of stress fiber assembly"/>
    <property type="evidence" value="ECO:0007669"/>
    <property type="project" value="TreeGrafter"/>
</dbReference>
<dbReference type="GeneID" id="112624461"/>
<feature type="region of interest" description="Disordered" evidence="6">
    <location>
        <begin position="617"/>
        <end position="708"/>
    </location>
</feature>
<keyword evidence="5" id="KW-0175">Coiled coil</keyword>
<feature type="compositionally biased region" description="Low complexity" evidence="6">
    <location>
        <begin position="204"/>
        <end position="213"/>
    </location>
</feature>
<dbReference type="FunFam" id="1.10.418.10:FF:000038">
    <property type="entry name" value="LIM and calponin homology domains-containing protein 1"/>
    <property type="match status" value="1"/>
</dbReference>
<dbReference type="Pfam" id="PF00307">
    <property type="entry name" value="CH"/>
    <property type="match status" value="1"/>
</dbReference>
<evidence type="ECO:0000256" key="1">
    <source>
        <dbReference type="ARBA" id="ARBA00022723"/>
    </source>
</evidence>
<dbReference type="GO" id="GO:0051893">
    <property type="term" value="P:regulation of focal adhesion assembly"/>
    <property type="evidence" value="ECO:0007669"/>
    <property type="project" value="TreeGrafter"/>
</dbReference>
<feature type="region of interest" description="Disordered" evidence="6">
    <location>
        <begin position="758"/>
        <end position="883"/>
    </location>
</feature>
<dbReference type="PANTHER" id="PTHR15551">
    <property type="entry name" value="LIM DOMAIN ONLY 7"/>
    <property type="match status" value="1"/>
</dbReference>
<dbReference type="InterPro" id="IPR031865">
    <property type="entry name" value="DUF4757"/>
</dbReference>
<keyword evidence="2 4" id="KW-0862">Zinc</keyword>
<dbReference type="Proteomes" id="UP000694411">
    <property type="component" value="Chromosome 5"/>
</dbReference>
<dbReference type="InterPro" id="IPR036872">
    <property type="entry name" value="CH_dom_sf"/>
</dbReference>
<dbReference type="PROSITE" id="PS50021">
    <property type="entry name" value="CH"/>
    <property type="match status" value="1"/>
</dbReference>
<dbReference type="Ensembl" id="ENSTGET00000004668.1">
    <property type="protein sequence ID" value="ENSTGEP00000003835.1"/>
    <property type="gene ID" value="ENSTGEG00000003174.1"/>
</dbReference>
<dbReference type="SMART" id="SM00132">
    <property type="entry name" value="LIM"/>
    <property type="match status" value="1"/>
</dbReference>
<dbReference type="CDD" id="cd21278">
    <property type="entry name" value="CH_LIMCH1"/>
    <property type="match status" value="1"/>
</dbReference>
<accession>A0A8D2EDI3</accession>
<protein>
    <submittedName>
        <fullName evidence="9">LIM and calponin homology domains 1</fullName>
    </submittedName>
</protein>
<feature type="compositionally biased region" description="Polar residues" evidence="6">
    <location>
        <begin position="855"/>
        <end position="874"/>
    </location>
</feature>
<dbReference type="GO" id="GO:0080090">
    <property type="term" value="P:regulation of primary metabolic process"/>
    <property type="evidence" value="ECO:0007669"/>
    <property type="project" value="UniProtKB-ARBA"/>
</dbReference>
<name>A0A8D2EDI3_THEGE</name>
<dbReference type="GO" id="GO:0046872">
    <property type="term" value="F:metal ion binding"/>
    <property type="evidence" value="ECO:0007669"/>
    <property type="project" value="UniProtKB-KW"/>
</dbReference>
<feature type="compositionally biased region" description="Basic and acidic residues" evidence="6">
    <location>
        <begin position="687"/>
        <end position="703"/>
    </location>
</feature>
<dbReference type="GO" id="GO:0001725">
    <property type="term" value="C:stress fiber"/>
    <property type="evidence" value="ECO:0007669"/>
    <property type="project" value="TreeGrafter"/>
</dbReference>
<dbReference type="CDD" id="cd08368">
    <property type="entry name" value="LIM"/>
    <property type="match status" value="1"/>
</dbReference>
<keyword evidence="10" id="KW-1185">Reference proteome</keyword>